<reference evidence="3" key="2">
    <citation type="journal article" date="2022" name="Hortic Res">
        <title>The genome of Dioscorea zingiberensis sheds light on the biosynthesis, origin and evolution of the medicinally important diosgenin saponins.</title>
        <authorList>
            <person name="Li Y."/>
            <person name="Tan C."/>
            <person name="Li Z."/>
            <person name="Guo J."/>
            <person name="Li S."/>
            <person name="Chen X."/>
            <person name="Wang C."/>
            <person name="Dai X."/>
            <person name="Yang H."/>
            <person name="Song W."/>
            <person name="Hou L."/>
            <person name="Xu J."/>
            <person name="Tong Z."/>
            <person name="Xu A."/>
            <person name="Yuan X."/>
            <person name="Wang W."/>
            <person name="Yang Q."/>
            <person name="Chen L."/>
            <person name="Sun Z."/>
            <person name="Wang K."/>
            <person name="Pan B."/>
            <person name="Chen J."/>
            <person name="Bao Y."/>
            <person name="Liu F."/>
            <person name="Qi X."/>
            <person name="Gang D.R."/>
            <person name="Wen J."/>
            <person name="Li J."/>
        </authorList>
    </citation>
    <scope>NUCLEOTIDE SEQUENCE</scope>
    <source>
        <strain evidence="3">Dzin_1.0</strain>
    </source>
</reference>
<dbReference type="SMART" id="SM00584">
    <property type="entry name" value="TLDc"/>
    <property type="match status" value="1"/>
</dbReference>
<evidence type="ECO:0000313" key="4">
    <source>
        <dbReference type="Proteomes" id="UP001085076"/>
    </source>
</evidence>
<reference evidence="3" key="1">
    <citation type="submission" date="2021-03" db="EMBL/GenBank/DDBJ databases">
        <authorList>
            <person name="Li Z."/>
            <person name="Yang C."/>
        </authorList>
    </citation>
    <scope>NUCLEOTIDE SEQUENCE</scope>
    <source>
        <strain evidence="3">Dzin_1.0</strain>
        <tissue evidence="3">Leaf</tissue>
    </source>
</reference>
<sequence length="329" mass="36415">MLLSWKERLAEKLSGLLADSPSSSPATDPRHDRQETLLGAEEICSPKKSRFSYLISLLPKRNLSFHGHNSDVHDKRLRPLRSKHGRWEANGFGSEEKPLEFNVDSGAESENDDVFVTPKTNPVDGSDVFSSTNGSDGNEEVSPSCDSQEFLSYLAEKSIFINSNLFEFFQSSLPNIAKGCQWILLYSTLKHGISLRTLLRNSNSLSGLCLLIVGDTQGAVFGGLLDCPLNPTAKRKYQGTNQSFVFTTLYGEPRLFRATGANRYYYLCLNDLLAFGGGSSFALCLDEDLLHGSSGPCETFGNLCLAHTQEFELKNVELWGFTHSSLHHT</sequence>
<accession>A0A9D5C716</accession>
<dbReference type="PROSITE" id="PS51886">
    <property type="entry name" value="TLDC"/>
    <property type="match status" value="1"/>
</dbReference>
<feature type="domain" description="TLDc" evidence="2">
    <location>
        <begin position="159"/>
        <end position="322"/>
    </location>
</feature>
<evidence type="ECO:0000313" key="3">
    <source>
        <dbReference type="EMBL" id="KAJ0967509.1"/>
    </source>
</evidence>
<organism evidence="3 4">
    <name type="scientific">Dioscorea zingiberensis</name>
    <dbReference type="NCBI Taxonomy" id="325984"/>
    <lineage>
        <taxon>Eukaryota</taxon>
        <taxon>Viridiplantae</taxon>
        <taxon>Streptophyta</taxon>
        <taxon>Embryophyta</taxon>
        <taxon>Tracheophyta</taxon>
        <taxon>Spermatophyta</taxon>
        <taxon>Magnoliopsida</taxon>
        <taxon>Liliopsida</taxon>
        <taxon>Dioscoreales</taxon>
        <taxon>Dioscoreaceae</taxon>
        <taxon>Dioscorea</taxon>
    </lineage>
</organism>
<dbReference type="AlphaFoldDB" id="A0A9D5C716"/>
<dbReference type="OrthoDB" id="26679at2759"/>
<proteinExistence type="predicted"/>
<name>A0A9D5C716_9LILI</name>
<dbReference type="InterPro" id="IPR006571">
    <property type="entry name" value="TLDc_dom"/>
</dbReference>
<evidence type="ECO:0000259" key="2">
    <source>
        <dbReference type="PROSITE" id="PS51886"/>
    </source>
</evidence>
<dbReference type="EMBL" id="JAGGNH010000007">
    <property type="protein sequence ID" value="KAJ0967509.1"/>
    <property type="molecule type" value="Genomic_DNA"/>
</dbReference>
<dbReference type="Pfam" id="PF07534">
    <property type="entry name" value="TLD"/>
    <property type="match status" value="1"/>
</dbReference>
<protein>
    <recommendedName>
        <fullName evidence="2">TLDc domain-containing protein</fullName>
    </recommendedName>
</protein>
<gene>
    <name evidence="3" type="ORF">J5N97_024426</name>
</gene>
<dbReference type="PANTHER" id="PTHR23354">
    <property type="entry name" value="NUCLEOLAR PROTEIN 7/ESTROGEN RECEPTOR COACTIVATOR-RELATED"/>
    <property type="match status" value="1"/>
</dbReference>
<keyword evidence="4" id="KW-1185">Reference proteome</keyword>
<dbReference type="PANTHER" id="PTHR23354:SF74">
    <property type="entry name" value="TLD-DOMAIN CONTAINING NUCLEOLAR PROTEIN"/>
    <property type="match status" value="1"/>
</dbReference>
<evidence type="ECO:0000256" key="1">
    <source>
        <dbReference type="SAM" id="MobiDB-lite"/>
    </source>
</evidence>
<feature type="region of interest" description="Disordered" evidence="1">
    <location>
        <begin position="104"/>
        <end position="141"/>
    </location>
</feature>
<dbReference type="Proteomes" id="UP001085076">
    <property type="component" value="Miscellaneous, Linkage group lg07"/>
</dbReference>
<comment type="caution">
    <text evidence="3">The sequence shown here is derived from an EMBL/GenBank/DDBJ whole genome shotgun (WGS) entry which is preliminary data.</text>
</comment>